<proteinExistence type="inferred from homology"/>
<dbReference type="EMBL" id="JPQZ01000027">
    <property type="protein sequence ID" value="KKO75237.1"/>
    <property type="molecule type" value="Genomic_DNA"/>
</dbReference>
<comment type="catalytic activity">
    <reaction evidence="1">
        <text>[eIF5A protein]-L-lysine + spermidine = [eIF5A protein]-deoxyhypusine + propane-1,3-diamine</text>
        <dbReference type="Rhea" id="RHEA:33299"/>
        <dbReference type="Rhea" id="RHEA-COMP:10143"/>
        <dbReference type="Rhea" id="RHEA-COMP:10144"/>
        <dbReference type="ChEBI" id="CHEBI:29969"/>
        <dbReference type="ChEBI" id="CHEBI:57484"/>
        <dbReference type="ChEBI" id="CHEBI:57834"/>
        <dbReference type="ChEBI" id="CHEBI:82657"/>
        <dbReference type="EC" id="2.5.1.46"/>
    </reaction>
</comment>
<protein>
    <recommendedName>
        <fullName evidence="5">deoxyhypusine synthase</fullName>
        <ecNumber evidence="5">2.5.1.46</ecNumber>
    </recommendedName>
</protein>
<evidence type="ECO:0000256" key="1">
    <source>
        <dbReference type="ARBA" id="ARBA00000952"/>
    </source>
</evidence>
<dbReference type="OMA" id="HSIINAN"/>
<dbReference type="InterPro" id="IPR029035">
    <property type="entry name" value="DHS-like_NAD/FAD-binding_dom"/>
</dbReference>
<evidence type="ECO:0000256" key="2">
    <source>
        <dbReference type="ARBA" id="ARBA00002823"/>
    </source>
</evidence>
<dbReference type="VEuPathDB" id="MicrosporidiaDB:G9O61_00g013380"/>
<evidence type="ECO:0000313" key="7">
    <source>
        <dbReference type="EMBL" id="KKO75237.1"/>
    </source>
</evidence>
<dbReference type="SUPFAM" id="SSF52467">
    <property type="entry name" value="DHS-like NAD/FAD-binding domain"/>
    <property type="match status" value="1"/>
</dbReference>
<dbReference type="OrthoDB" id="294378at2759"/>
<sequence length="332" mass="37121">MRTPKNVHDLAAENTTNEPLNFNVPVKGLDFNKENITLDDILESFKTTGFQSVNLYNAILEIKKMIEAKSKIYLGCTSNLISSGLRDIIRFLVEHKHVDVCVITAGGIEEDIIKCLKPTYCANFNYKGQVLRESGYNRIGNLVISNENYELFEEWFNKSLDLLVEGYSEENPLIITPSELIKYLGKQINDKNSVLYWAAVNNIPIFSPALTDGSIGDMITFYKKRLCLKIDIVEDIRNINFSGLSSETTGAIILGAGLVKHHILNANLFRNGLDFCVLINTANEYDGSDAGANIEESVSWGKIKANKSCVKLVGDATILFPLVVYSTFYKLH</sequence>
<dbReference type="Pfam" id="PF01916">
    <property type="entry name" value="DS"/>
    <property type="match status" value="1"/>
</dbReference>
<dbReference type="EC" id="2.5.1.46" evidence="5"/>
<dbReference type="NCBIfam" id="TIGR00321">
    <property type="entry name" value="dhys"/>
    <property type="match status" value="1"/>
</dbReference>
<dbReference type="InterPro" id="IPR002773">
    <property type="entry name" value="Deoxyhypusine_synthase"/>
</dbReference>
<reference evidence="7 8" key="1">
    <citation type="journal article" date="2015" name="Environ. Microbiol.">
        <title>Genome analyses suggest the presence of polyploidy and recent human-driven expansions in eight global populations of the honeybee pathogen Nosema ceranae.</title>
        <authorList>
            <person name="Pelin A."/>
            <person name="Selman M."/>
            <person name="Aris-Brosou S."/>
            <person name="Farinelli L."/>
            <person name="Corradi N."/>
        </authorList>
    </citation>
    <scope>NUCLEOTIDE SEQUENCE [LARGE SCALE GENOMIC DNA]</scope>
    <source>
        <strain evidence="7 8">PA08 1199</strain>
    </source>
</reference>
<dbReference type="GeneID" id="36319796"/>
<comment type="pathway">
    <text evidence="3">Protein modification; eIF5A hypusination.</text>
</comment>
<dbReference type="Gene3D" id="3.40.910.10">
    <property type="entry name" value="Deoxyhypusine synthase"/>
    <property type="match status" value="1"/>
</dbReference>
<gene>
    <name evidence="7" type="ORF">AAJ76_2700019365</name>
</gene>
<dbReference type="RefSeq" id="XP_024330979.1">
    <property type="nucleotide sequence ID" value="XM_024474868.1"/>
</dbReference>
<dbReference type="VEuPathDB" id="MicrosporidiaDB:NCER_100851"/>
<name>A0A0F9YRM3_9MICR</name>
<evidence type="ECO:0000256" key="3">
    <source>
        <dbReference type="ARBA" id="ARBA00005041"/>
    </source>
</evidence>
<comment type="similarity">
    <text evidence="4">Belongs to the deoxyhypusine synthase family.</text>
</comment>
<comment type="function">
    <text evidence="2">Catalyzes the NAD-dependent oxidative cleavage of spermidine and the subsequent transfer of the butylamine moiety of spermidine to the epsilon-amino group of a specific lysine residue of the eIF-5A precursor protein to form the intermediate deoxyhypusine residue.</text>
</comment>
<evidence type="ECO:0000256" key="6">
    <source>
        <dbReference type="ARBA" id="ARBA00023027"/>
    </source>
</evidence>
<dbReference type="VEuPathDB" id="MicrosporidiaDB:AAJ76_2700019365"/>
<dbReference type="PANTHER" id="PTHR11703">
    <property type="entry name" value="DEOXYHYPUSINE SYNTHASE"/>
    <property type="match status" value="1"/>
</dbReference>
<dbReference type="PANTHER" id="PTHR11703:SF0">
    <property type="entry name" value="DEOXYHYPUSINE SYNTHASE"/>
    <property type="match status" value="1"/>
</dbReference>
<keyword evidence="8" id="KW-1185">Reference proteome</keyword>
<dbReference type="AlphaFoldDB" id="A0A0F9YRM3"/>
<dbReference type="GO" id="GO:0034038">
    <property type="term" value="F:deoxyhypusine synthase activity"/>
    <property type="evidence" value="ECO:0007669"/>
    <property type="project" value="UniProtKB-EC"/>
</dbReference>
<organism evidence="7 8">
    <name type="scientific">Vairimorpha ceranae</name>
    <dbReference type="NCBI Taxonomy" id="40302"/>
    <lineage>
        <taxon>Eukaryota</taxon>
        <taxon>Fungi</taxon>
        <taxon>Fungi incertae sedis</taxon>
        <taxon>Microsporidia</taxon>
        <taxon>Nosematidae</taxon>
        <taxon>Vairimorpha</taxon>
    </lineage>
</organism>
<dbReference type="GO" id="GO:0005737">
    <property type="term" value="C:cytoplasm"/>
    <property type="evidence" value="ECO:0007669"/>
    <property type="project" value="TreeGrafter"/>
</dbReference>
<keyword evidence="6" id="KW-0520">NAD</keyword>
<comment type="caution">
    <text evidence="7">The sequence shown here is derived from an EMBL/GenBank/DDBJ whole genome shotgun (WGS) entry which is preliminary data.</text>
</comment>
<evidence type="ECO:0000256" key="4">
    <source>
        <dbReference type="ARBA" id="ARBA00009892"/>
    </source>
</evidence>
<dbReference type="InterPro" id="IPR036982">
    <property type="entry name" value="Deoxyhypusine_synthase_sf"/>
</dbReference>
<dbReference type="FunFam" id="3.40.910.10:FF:000010">
    <property type="entry name" value="Deoxyhypusine synthase"/>
    <property type="match status" value="1"/>
</dbReference>
<dbReference type="Proteomes" id="UP000034350">
    <property type="component" value="Unassembled WGS sequence"/>
</dbReference>
<evidence type="ECO:0000256" key="5">
    <source>
        <dbReference type="ARBA" id="ARBA00012683"/>
    </source>
</evidence>
<evidence type="ECO:0000313" key="8">
    <source>
        <dbReference type="Proteomes" id="UP000034350"/>
    </source>
</evidence>
<accession>A0A0F9YRM3</accession>